<dbReference type="OrthoDB" id="291011at2"/>
<dbReference type="Gene3D" id="2.180.10.10">
    <property type="entry name" value="RHS repeat-associated core"/>
    <property type="match status" value="3"/>
</dbReference>
<dbReference type="PANTHER" id="PTHR32305:SF17">
    <property type="entry name" value="TRNA NUCLEASE WAPA"/>
    <property type="match status" value="1"/>
</dbReference>
<feature type="region of interest" description="Disordered" evidence="1">
    <location>
        <begin position="2237"/>
        <end position="2296"/>
    </location>
</feature>
<protein>
    <submittedName>
        <fullName evidence="4">Sugar-binding protein</fullName>
    </submittedName>
</protein>
<dbReference type="SUPFAM" id="SSF51294">
    <property type="entry name" value="Hedgehog/intein (Hint) domain"/>
    <property type="match status" value="1"/>
</dbReference>
<dbReference type="SMART" id="SM00306">
    <property type="entry name" value="HintN"/>
    <property type="match status" value="1"/>
</dbReference>
<feature type="compositionally biased region" description="Low complexity" evidence="1">
    <location>
        <begin position="2271"/>
        <end position="2288"/>
    </location>
</feature>
<dbReference type="Gene3D" id="2.170.16.10">
    <property type="entry name" value="Hedgehog/Intein (Hint) domain"/>
    <property type="match status" value="1"/>
</dbReference>
<dbReference type="CDD" id="cd00081">
    <property type="entry name" value="Hint"/>
    <property type="match status" value="1"/>
</dbReference>
<dbReference type="Pfam" id="PF07591">
    <property type="entry name" value="PT-HINT"/>
    <property type="match status" value="1"/>
</dbReference>
<evidence type="ECO:0000313" key="5">
    <source>
        <dbReference type="Proteomes" id="UP000326979"/>
    </source>
</evidence>
<accession>A0A5N8VWF3</accession>
<evidence type="ECO:0000256" key="1">
    <source>
        <dbReference type="SAM" id="MobiDB-lite"/>
    </source>
</evidence>
<keyword evidence="5" id="KW-1185">Reference proteome</keyword>
<dbReference type="SMART" id="SM00458">
    <property type="entry name" value="RICIN"/>
    <property type="match status" value="1"/>
</dbReference>
<evidence type="ECO:0000313" key="4">
    <source>
        <dbReference type="EMBL" id="MPY39036.1"/>
    </source>
</evidence>
<dbReference type="PANTHER" id="PTHR32305">
    <property type="match status" value="1"/>
</dbReference>
<sequence>MLSWCGRGRLSRTSAQRGRRRGLRLGLLGALVVALVVGMLPVAAVAVPPDDDRTAVDLVDLPEEEVVAPDSSAALEEMQTDDVPTVKEYDPEAVTAPASSTGSENVTTLAPGQLEQVSTLPVEIGAPETATAAQADALEGTWQVSLIDQTDLATASYEAFEGVAFTVTPPAGATGDAVISLDYTDFAELYGAGWADRLNLTQLPSCFLDTPDVDACSEPVEIPTETVVEPLSTDVTEDQVLDGERRIMATVDVTSLTDTTTSGTTTAAADGEGTVTDAVYRPGKTTSEVLRTATSSGSTVFAATSHGSGSQGDFSATPLVSAGSWAAGGSSGAFTYTYSLNVPGVPGGPSPNLSFGYNSQVVDGRTSATNNQSSWIGDGWEYNAGSITRTYKACRDDRTNGNNADHKTPDLCWGSDNATLTLGGTTTELVLPDGSAPVGDKWVTANGDGSKVELIKDTTRGNGDADGEYWRVTTRDGTQYYFGRHKLPGWASGDPVTDSVLSVPVAGNQSGEPCYQGSTKTDFGNSFCDQAWRWNLDYVVDLQGNAMSLWWGKETNYYSKNLKFKNPVQYDRGGYLKTIKYGQRSSSLFSAEPVAKVEFTVDERCFKEGDLTCDPANFTSGDYYKNRIWYDTPADLYCSGKTGEECFVPVPTFWSRKRLAKVATYAQRDATTTAPKLVDTWTLDQSLPVDRTDEGTALWLESITRTGYGTDGANLGLAPVEFVANTVPMPNRVKQGANDERPVFDRLRIERVVNEYGGETKVTYSTPSGACGSGSGFPAPESNTGLCFPAYWHPDPEKSDEKISWFNKYRVESVTEMANIDGVPDETTRYEYAGGGAWALNQAEFSKKKTRTYDQWRGYGLVRTVTGDTVAANVDATQADAHTATTAGVSETRYFRGMHGDPLPDGTTRSVSVTDYADETISPDRFAYQGRAAETLTYTKYGGDLLTRTVDYPTTPTVLATRARGDGIPDLKAYRVQEDHSISVTQASGTVSAEDTRTWRTTKTVNTYESTYGLPTKVEVQGDTIVTGDESCTVSEYVHNTDKHLIGLTKQTLTTAGTCDAAATATAADWISGSRVAYDEGVHGATPTTGLATTTWNVSGDGGGWTKAAELDYDTYGRATSTTDAAGNTETTTFTPSTGQVYSVTSKNAKQQASTSYLEPGRGTALKETDANGNTTQFAYDALGRTTAGWSASQSTSEDPSVEYTYNIDKTKTETPSVVTAALGDDGTYSKSVAFYDGLGRERQTQTPAVGGEGRLITDVLYSANGTVKRTNNAYFATGAPDTVLYDYASESQIPNATLYAYDGLGRVLSETPYEKGTPKPDKATRYVYDYDNSTVIEPAGGASQRSYTDAQGRTVRVDTFTNAARTEYRTTRYKYDARGDRVEAKDSQGNLWTWKYDARGRVKEATDPDTGTTTTTYDVMDRPESVTDSNEVTVWTKYDELSRVKEQHRDSLTGPLLTENVYDLSPGGLGLPTSATRYTDGLAYTTSVAGYTSEYLPTGKTVTLPQSIATAYGFKPTYTYTYDYTRTGLPKSVTLPQAGSFGSEKVITRYNADGLPISTSGEKHYTAETTYSVYGEVLRTTSGEQGHRVWTTNLYDESSGELLRSVVDRESTSDTSTVPGTRVNSRYYDYDAAGNVLQITDYWNSLTDRQCFSYDALGQLTDAWTSPNAGCKASGKTTREAKYSDGTTNVTSANSGYWHTYEYDALGNRKKLVKHDPGLNTAKDATTTYAYGKTDGAQPHTLTGMSSTYTNDAGAQITEAATLTYDDAGNTKTRTYGGDQQALDWTWDGKVAKVTGFGDGGEGPWLNSPSGKCLDLSSASTIAGTPMQIYSCNGTKAQKLRIEPASSSDPSTGALKILGQCVVPSGGGTANGTAVVIGACTGTDGQKWTATSTGALKHVSSGKCLDVPSGNYTSGTDLQLYTCNGTDPQKWAPDNETSYIYGADGERLISVSDSERTLYLGDTTVATTATGAASYTERYYAQPGAPAVMRHAQGSGSASLSVQVADQNGTAYVNVALASGNAVRFSKSDPFGVERSEANNWTSHQGYVGGTDDESSGLVHLGAREYDPTTGRFLSPDPVLDLADPVQMNGYVYCENNPVTYADPSGLSSESSSGGDYGGPSSSEVAWARSQLNKSIGDIILSVGWAVLKEFVGWGDIVGCFTRGDMWACGSLIMEAIPWGALFTKGKKIWNAIERTIGAINAWRKAQERARKIIEAARKAAELKKRMEELKRKAKKAAQLKKKAAKESITRATKSAAKKIGNAVQRKAKSSSNSSARRPAQQRAESAGPSCTKLHSFLPGTKVLMDDGTTKPIEKVKNGDKIVTTDTETNKNKVKAVTATITSEDDKAFTILTVATGKDDGDGRPNSSKLTATDHHPFWVPALRQWVEAGELLPGQWLRTSAGTHVQITAVAHYTERQRTHDLTITGIHTYYVVAGGTSALVHNCSTADERAHARASENAAYSSRPDVATGGYLWVQGHGEFDLASDRLHPLIRANMGEIPAAASPGGGKFFGSHVEVQAATIMRILAKQSGSGGLTGRLMVSKPGGPCGFCTPNVAGMLPGSSSLAVRSQRGQVFSEVPF</sequence>
<dbReference type="InterPro" id="IPR036844">
    <property type="entry name" value="Hint_dom_sf"/>
</dbReference>
<dbReference type="InterPro" id="IPR006530">
    <property type="entry name" value="YD"/>
</dbReference>
<dbReference type="CDD" id="cd23451">
    <property type="entry name" value="beta-trefoil_Ricin_laminarinase"/>
    <property type="match status" value="1"/>
</dbReference>
<dbReference type="InterPro" id="IPR003587">
    <property type="entry name" value="Hint_dom_N"/>
</dbReference>
<dbReference type="EMBL" id="VJZE01000011">
    <property type="protein sequence ID" value="MPY39036.1"/>
    <property type="molecule type" value="Genomic_DNA"/>
</dbReference>
<reference evidence="4 5" key="1">
    <citation type="submission" date="2019-07" db="EMBL/GenBank/DDBJ databases">
        <title>New species of Amycolatopsis and Streptomyces.</title>
        <authorList>
            <person name="Duangmal K."/>
            <person name="Teo W.F.A."/>
            <person name="Lipun K."/>
        </authorList>
    </citation>
    <scope>NUCLEOTIDE SEQUENCE [LARGE SCALE GENOMIC DNA]</scope>
    <source>
        <strain evidence="4 5">TISTR 2346</strain>
    </source>
</reference>
<dbReference type="SUPFAM" id="SSF50370">
    <property type="entry name" value="Ricin B-like lectins"/>
    <property type="match status" value="1"/>
</dbReference>
<dbReference type="InterPro" id="IPR050708">
    <property type="entry name" value="T6SS_VgrG/RHS"/>
</dbReference>
<evidence type="ECO:0000259" key="2">
    <source>
        <dbReference type="SMART" id="SM00306"/>
    </source>
</evidence>
<feature type="domain" description="Hint" evidence="2">
    <location>
        <begin position="2295"/>
        <end position="2403"/>
    </location>
</feature>
<dbReference type="PROSITE" id="PS50231">
    <property type="entry name" value="RICIN_B_LECTIN"/>
    <property type="match status" value="1"/>
</dbReference>
<dbReference type="Proteomes" id="UP000326979">
    <property type="component" value="Unassembled WGS sequence"/>
</dbReference>
<feature type="domain" description="Ricin B lectin" evidence="3">
    <location>
        <begin position="1803"/>
        <end position="1935"/>
    </location>
</feature>
<organism evidence="4 5">
    <name type="scientific">Streptomyces phyllanthi</name>
    <dbReference type="NCBI Taxonomy" id="1803180"/>
    <lineage>
        <taxon>Bacteria</taxon>
        <taxon>Bacillati</taxon>
        <taxon>Actinomycetota</taxon>
        <taxon>Actinomycetes</taxon>
        <taxon>Kitasatosporales</taxon>
        <taxon>Streptomycetaceae</taxon>
        <taxon>Streptomyces</taxon>
    </lineage>
</organism>
<dbReference type="Pfam" id="PF00652">
    <property type="entry name" value="Ricin_B_lectin"/>
    <property type="match status" value="1"/>
</dbReference>
<proteinExistence type="predicted"/>
<dbReference type="NCBIfam" id="TIGR03696">
    <property type="entry name" value="Rhs_assc_core"/>
    <property type="match status" value="1"/>
</dbReference>
<name>A0A5N8VWF3_9ACTN</name>
<dbReference type="InterPro" id="IPR035992">
    <property type="entry name" value="Ricin_B-like_lectins"/>
</dbReference>
<comment type="caution">
    <text evidence="4">The sequence shown here is derived from an EMBL/GenBank/DDBJ whole genome shotgun (WGS) entry which is preliminary data.</text>
</comment>
<gene>
    <name evidence="4" type="ORF">FNH04_03540</name>
</gene>
<dbReference type="InterPro" id="IPR031325">
    <property type="entry name" value="RHS_repeat"/>
</dbReference>
<dbReference type="InterPro" id="IPR022385">
    <property type="entry name" value="Rhs_assc_core"/>
</dbReference>
<dbReference type="Pfam" id="PF05593">
    <property type="entry name" value="RHS_repeat"/>
    <property type="match status" value="1"/>
</dbReference>
<dbReference type="Gene3D" id="2.80.10.50">
    <property type="match status" value="1"/>
</dbReference>
<evidence type="ECO:0000259" key="3">
    <source>
        <dbReference type="SMART" id="SM00458"/>
    </source>
</evidence>
<dbReference type="NCBIfam" id="TIGR01643">
    <property type="entry name" value="YD_repeat_2x"/>
    <property type="match status" value="2"/>
</dbReference>
<dbReference type="InterPro" id="IPR000772">
    <property type="entry name" value="Ricin_B_lectin"/>
</dbReference>